<evidence type="ECO:0000259" key="2">
    <source>
        <dbReference type="Pfam" id="PF18962"/>
    </source>
</evidence>
<dbReference type="InterPro" id="IPR026444">
    <property type="entry name" value="Secre_tail"/>
</dbReference>
<feature type="domain" description="Secretion system C-terminal sorting" evidence="2">
    <location>
        <begin position="205"/>
        <end position="280"/>
    </location>
</feature>
<proteinExistence type="predicted"/>
<dbReference type="Proteomes" id="UP001194729">
    <property type="component" value="Unassembled WGS sequence"/>
</dbReference>
<dbReference type="Pfam" id="PF18962">
    <property type="entry name" value="Por_Secre_tail"/>
    <property type="match status" value="1"/>
</dbReference>
<accession>A0ABS0A9D7</accession>
<dbReference type="NCBIfam" id="TIGR04183">
    <property type="entry name" value="Por_Secre_tail"/>
    <property type="match status" value="1"/>
</dbReference>
<evidence type="ECO:0000256" key="1">
    <source>
        <dbReference type="ARBA" id="ARBA00022729"/>
    </source>
</evidence>
<comment type="caution">
    <text evidence="3">The sequence shown here is derived from an EMBL/GenBank/DDBJ whole genome shotgun (WGS) entry which is preliminary data.</text>
</comment>
<evidence type="ECO:0000313" key="4">
    <source>
        <dbReference type="Proteomes" id="UP001194729"/>
    </source>
</evidence>
<gene>
    <name evidence="3" type="ORF">FNJ87_17330</name>
</gene>
<feature type="non-terminal residue" evidence="3">
    <location>
        <position position="1"/>
    </location>
</feature>
<dbReference type="EMBL" id="JADKYU010000929">
    <property type="protein sequence ID" value="MBF4986013.1"/>
    <property type="molecule type" value="Genomic_DNA"/>
</dbReference>
<evidence type="ECO:0000313" key="3">
    <source>
        <dbReference type="EMBL" id="MBF4986013.1"/>
    </source>
</evidence>
<keyword evidence="1" id="KW-0732">Signal</keyword>
<protein>
    <submittedName>
        <fullName evidence="3">T9SS type A sorting domain-containing protein</fullName>
    </submittedName>
</protein>
<sequence length="281" mass="31104">IYLFALLANKYMQPGQSVFIQATGATNITFKESHKAVSEDLNNIFSQPQNNSSVIVSLVNRTTQTIVDQTVRRINSANNPQVDQNDAVKFYNQDETLAILNNGSLLSIDKNVMPVVGDYITLFTDRYRSTQYTMQVFIDGLVGVKPVLVDHYTSSRTDLVEGANAIDFDVVPGDAASNDVNRFEIVFENVTLSNNDVNLQGNMRIFPNPVTSGEFTIQSDLLNGKDVTVVLYNTLGQIIHTHDATFNNSLTIKPTLKLSSGMYLVKVSTLEENATLQIIVK</sequence>
<reference evidence="3 4" key="1">
    <citation type="submission" date="2020-11" db="EMBL/GenBank/DDBJ databases">
        <title>P. mediterranea TC4 genome.</title>
        <authorList>
            <person name="Molmeret M."/>
        </authorList>
    </citation>
    <scope>NUCLEOTIDE SEQUENCE [LARGE SCALE GENOMIC DNA]</scope>
    <source>
        <strain evidence="3 4">TC4</strain>
    </source>
</reference>
<name>A0ABS0A9D7_9FLAO</name>
<keyword evidence="4" id="KW-1185">Reference proteome</keyword>
<organism evidence="3 4">
    <name type="scientific">Nonlabens mediterrranea</name>
    <dbReference type="NCBI Taxonomy" id="1419947"/>
    <lineage>
        <taxon>Bacteria</taxon>
        <taxon>Pseudomonadati</taxon>
        <taxon>Bacteroidota</taxon>
        <taxon>Flavobacteriia</taxon>
        <taxon>Flavobacteriales</taxon>
        <taxon>Flavobacteriaceae</taxon>
        <taxon>Nonlabens</taxon>
    </lineage>
</organism>